<name>A0A267GZ71_9PLAT</name>
<evidence type="ECO:0000313" key="4">
    <source>
        <dbReference type="Proteomes" id="UP000215902"/>
    </source>
</evidence>
<keyword evidence="4" id="KW-1185">Reference proteome</keyword>
<dbReference type="InterPro" id="IPR036034">
    <property type="entry name" value="PDZ_sf"/>
</dbReference>
<dbReference type="Proteomes" id="UP000215902">
    <property type="component" value="Unassembled WGS sequence"/>
</dbReference>
<feature type="region of interest" description="Disordered" evidence="1">
    <location>
        <begin position="161"/>
        <end position="182"/>
    </location>
</feature>
<gene>
    <name evidence="3" type="ORF">BOX15_Mlig008308g1</name>
</gene>
<accession>A0A267GZ71</accession>
<protein>
    <recommendedName>
        <fullName evidence="2">PDZ domain-containing protein</fullName>
    </recommendedName>
</protein>
<feature type="region of interest" description="Disordered" evidence="1">
    <location>
        <begin position="471"/>
        <end position="512"/>
    </location>
</feature>
<dbReference type="Pfam" id="PF17820">
    <property type="entry name" value="PDZ_6"/>
    <property type="match status" value="1"/>
</dbReference>
<reference evidence="3 4" key="1">
    <citation type="submission" date="2017-06" db="EMBL/GenBank/DDBJ databases">
        <title>A platform for efficient transgenesis in Macrostomum lignano, a flatworm model organism for stem cell research.</title>
        <authorList>
            <person name="Berezikov E."/>
        </authorList>
    </citation>
    <scope>NUCLEOTIDE SEQUENCE [LARGE SCALE GENOMIC DNA]</scope>
    <source>
        <strain evidence="3">DV1</strain>
        <tissue evidence="3">Whole organism</tissue>
    </source>
</reference>
<dbReference type="PANTHER" id="PTHR15545">
    <property type="entry name" value="PDZ DOMAIN CONTAINING RING FINGER PROTEIN 3, 4"/>
    <property type="match status" value="1"/>
</dbReference>
<feature type="compositionally biased region" description="Low complexity" evidence="1">
    <location>
        <begin position="358"/>
        <end position="372"/>
    </location>
</feature>
<feature type="region of interest" description="Disordered" evidence="1">
    <location>
        <begin position="355"/>
        <end position="377"/>
    </location>
</feature>
<evidence type="ECO:0000259" key="2">
    <source>
        <dbReference type="PROSITE" id="PS50106"/>
    </source>
</evidence>
<evidence type="ECO:0000256" key="1">
    <source>
        <dbReference type="SAM" id="MobiDB-lite"/>
    </source>
</evidence>
<dbReference type="SUPFAM" id="SSF50156">
    <property type="entry name" value="PDZ domain-like"/>
    <property type="match status" value="2"/>
</dbReference>
<dbReference type="InterPro" id="IPR001478">
    <property type="entry name" value="PDZ"/>
</dbReference>
<feature type="region of interest" description="Disordered" evidence="1">
    <location>
        <begin position="396"/>
        <end position="448"/>
    </location>
</feature>
<dbReference type="AlphaFoldDB" id="A0A267GZ71"/>
<evidence type="ECO:0000313" key="3">
    <source>
        <dbReference type="EMBL" id="PAA90617.1"/>
    </source>
</evidence>
<organism evidence="3 4">
    <name type="scientific">Macrostomum lignano</name>
    <dbReference type="NCBI Taxonomy" id="282301"/>
    <lineage>
        <taxon>Eukaryota</taxon>
        <taxon>Metazoa</taxon>
        <taxon>Spiralia</taxon>
        <taxon>Lophotrochozoa</taxon>
        <taxon>Platyhelminthes</taxon>
        <taxon>Rhabditophora</taxon>
        <taxon>Macrostomorpha</taxon>
        <taxon>Macrostomida</taxon>
        <taxon>Macrostomidae</taxon>
        <taxon>Macrostomum</taxon>
    </lineage>
</organism>
<feature type="compositionally biased region" description="Pro residues" evidence="1">
    <location>
        <begin position="429"/>
        <end position="440"/>
    </location>
</feature>
<proteinExistence type="predicted"/>
<dbReference type="Gene3D" id="2.30.42.10">
    <property type="match status" value="2"/>
</dbReference>
<dbReference type="STRING" id="282301.A0A267GZ71"/>
<dbReference type="PANTHER" id="PTHR15545:SF8">
    <property type="entry name" value="SLO-INTERACTING PROTEIN 1"/>
    <property type="match status" value="1"/>
</dbReference>
<dbReference type="SMART" id="SM00228">
    <property type="entry name" value="PDZ"/>
    <property type="match status" value="2"/>
</dbReference>
<dbReference type="InterPro" id="IPR051971">
    <property type="entry name" value="E3_ubiquitin-PDZ_ligase"/>
</dbReference>
<dbReference type="EMBL" id="NIVC01000106">
    <property type="protein sequence ID" value="PAA90617.1"/>
    <property type="molecule type" value="Genomic_DNA"/>
</dbReference>
<dbReference type="Pfam" id="PF00595">
    <property type="entry name" value="PDZ"/>
    <property type="match status" value="1"/>
</dbReference>
<dbReference type="OrthoDB" id="6288662at2759"/>
<sequence>MMLFQLQTTETSQQNFPVDSLIQSSTTTNHAGFGHRRFSMTFSETPTAPFKSPATSHSASLRYSGGMVRTVIVRRCGPNPTVWGIKIASCRPPDELQIVVMVTKVTPESPAWSAGLKEGDRLLCVNGKDLSQATQEEALEAFSTAQEPIIVQVARQRPTAAAQSWGQAGNLPPLKIPPPPTKPLPAPPTLENATITKPLHHHRRLRCLASAPLPESETAQQRRQHLQHLDRPGFRQPLCLSSSSQDLILGDAVEQLYQLADRETSDYQEVTIHRSPSYSQKLGLTLFYSQRPPSEGPASSDVFVESVESGSPAAAALPSIRVGDRIVRINGQPVLSRDQTVRLFTESGRTVNLLVARPSPGCSPSFSNSSPSTDDSRFYSNYAVYDVATIEEPKAPANPAAMTSRARPSRGHVPRMGTKGLPPASQQHQPPPPPPPPLPPQQHQQVATNTEWVVKRRPDGSRYVTRRPVKAKLRRAPGHPRAPAPAVDNDVDEQRGGEASGCDQADSSGDSAEIAEGVQKQRKRLTMAKLQLPEMQRQQSQLVPVAII</sequence>
<feature type="domain" description="PDZ" evidence="2">
    <location>
        <begin position="70"/>
        <end position="157"/>
    </location>
</feature>
<dbReference type="InterPro" id="IPR041489">
    <property type="entry name" value="PDZ_6"/>
</dbReference>
<feature type="domain" description="PDZ" evidence="2">
    <location>
        <begin position="269"/>
        <end position="359"/>
    </location>
</feature>
<dbReference type="PROSITE" id="PS50106">
    <property type="entry name" value="PDZ"/>
    <property type="match status" value="2"/>
</dbReference>
<comment type="caution">
    <text evidence="3">The sequence shown here is derived from an EMBL/GenBank/DDBJ whole genome shotgun (WGS) entry which is preliminary data.</text>
</comment>